<dbReference type="EMBL" id="CM008049">
    <property type="protein sequence ID" value="PVH48164.1"/>
    <property type="molecule type" value="Genomic_DNA"/>
</dbReference>
<gene>
    <name evidence="3" type="ORF">PAHAL_4G265600</name>
</gene>
<protein>
    <submittedName>
        <fullName evidence="3">Uncharacterized protein</fullName>
    </submittedName>
</protein>
<keyword evidence="2" id="KW-1133">Transmembrane helix</keyword>
<organism evidence="3">
    <name type="scientific">Panicum hallii</name>
    <dbReference type="NCBI Taxonomy" id="206008"/>
    <lineage>
        <taxon>Eukaryota</taxon>
        <taxon>Viridiplantae</taxon>
        <taxon>Streptophyta</taxon>
        <taxon>Embryophyta</taxon>
        <taxon>Tracheophyta</taxon>
        <taxon>Spermatophyta</taxon>
        <taxon>Magnoliopsida</taxon>
        <taxon>Liliopsida</taxon>
        <taxon>Poales</taxon>
        <taxon>Poaceae</taxon>
        <taxon>PACMAD clade</taxon>
        <taxon>Panicoideae</taxon>
        <taxon>Panicodae</taxon>
        <taxon>Paniceae</taxon>
        <taxon>Panicinae</taxon>
        <taxon>Panicum</taxon>
        <taxon>Panicum sect. Panicum</taxon>
    </lineage>
</organism>
<dbReference type="Proteomes" id="UP000243499">
    <property type="component" value="Chromosome 4"/>
</dbReference>
<keyword evidence="2" id="KW-0812">Transmembrane</keyword>
<accession>A0A2T8JE10</accession>
<feature type="compositionally biased region" description="Polar residues" evidence="1">
    <location>
        <begin position="1"/>
        <end position="11"/>
    </location>
</feature>
<evidence type="ECO:0000313" key="3">
    <source>
        <dbReference type="EMBL" id="PVH48164.1"/>
    </source>
</evidence>
<evidence type="ECO:0000256" key="1">
    <source>
        <dbReference type="SAM" id="MobiDB-lite"/>
    </source>
</evidence>
<evidence type="ECO:0000256" key="2">
    <source>
        <dbReference type="SAM" id="Phobius"/>
    </source>
</evidence>
<reference evidence="3" key="1">
    <citation type="submission" date="2018-04" db="EMBL/GenBank/DDBJ databases">
        <title>WGS assembly of Panicum hallii.</title>
        <authorList>
            <person name="Lovell J."/>
            <person name="Jenkins J."/>
            <person name="Lowry D."/>
            <person name="Mamidi S."/>
            <person name="Sreedasyam A."/>
            <person name="Weng X."/>
            <person name="Barry K."/>
            <person name="Bonette J."/>
            <person name="Campitelli B."/>
            <person name="Daum C."/>
            <person name="Gordon S."/>
            <person name="Gould B."/>
            <person name="Lipzen A."/>
            <person name="Macqueen A."/>
            <person name="Palacio-Mejia J."/>
            <person name="Plott C."/>
            <person name="Shakirov E."/>
            <person name="Shu S."/>
            <person name="Yoshinaga Y."/>
            <person name="Zane M."/>
            <person name="Rokhsar D."/>
            <person name="Grimwood J."/>
            <person name="Schmutz J."/>
            <person name="Juenger T."/>
        </authorList>
    </citation>
    <scope>NUCLEOTIDE SEQUENCE [LARGE SCALE GENOMIC DNA]</scope>
    <source>
        <strain evidence="3">FIL2</strain>
    </source>
</reference>
<dbReference type="AlphaFoldDB" id="A0A2T8JE10"/>
<feature type="region of interest" description="Disordered" evidence="1">
    <location>
        <begin position="1"/>
        <end position="20"/>
    </location>
</feature>
<proteinExistence type="predicted"/>
<dbReference type="Gramene" id="PVH48164">
    <property type="protein sequence ID" value="PVH48164"/>
    <property type="gene ID" value="PAHAL_4G265600"/>
</dbReference>
<sequence length="79" mass="8858">MQITVNHQAGTSECPHNKNQNQNILEGSAWQFCTNNLPNAHNALILYATYASAKAFIFHFIYTYLNQSQLGKLGGRKSD</sequence>
<keyword evidence="2" id="KW-0472">Membrane</keyword>
<feature type="transmembrane region" description="Helical" evidence="2">
    <location>
        <begin position="44"/>
        <end position="65"/>
    </location>
</feature>
<name>A0A2T8JE10_9POAL</name>